<dbReference type="HOGENOM" id="CLU_2236527_0_0_1"/>
<reference evidence="1 2" key="1">
    <citation type="submission" date="2011-08" db="EMBL/GenBank/DDBJ databases">
        <authorList>
            <person name="Liu Z.J."/>
            <person name="Shi F.L."/>
            <person name="Lu J.Q."/>
            <person name="Li M."/>
            <person name="Wang Z.L."/>
        </authorList>
    </citation>
    <scope>NUCLEOTIDE SEQUENCE [LARGE SCALE GENOMIC DNA]</scope>
    <source>
        <strain evidence="1 2">USNM 41457</strain>
    </source>
</reference>
<accession>J9DV68</accession>
<protein>
    <submittedName>
        <fullName evidence="1">Uncharacterized protein</fullName>
    </submittedName>
</protein>
<evidence type="ECO:0000313" key="2">
    <source>
        <dbReference type="Proteomes" id="UP000003163"/>
    </source>
</evidence>
<name>J9DV68_EDHAE</name>
<organism evidence="1 2">
    <name type="scientific">Edhazardia aedis (strain USNM 41457)</name>
    <name type="common">Microsporidian parasite</name>
    <dbReference type="NCBI Taxonomy" id="1003232"/>
    <lineage>
        <taxon>Eukaryota</taxon>
        <taxon>Fungi</taxon>
        <taxon>Fungi incertae sedis</taxon>
        <taxon>Microsporidia</taxon>
        <taxon>Edhazardia</taxon>
    </lineage>
</organism>
<proteinExistence type="predicted"/>
<dbReference type="Proteomes" id="UP000003163">
    <property type="component" value="Unassembled WGS sequence"/>
</dbReference>
<dbReference type="EMBL" id="AFBI03000008">
    <property type="protein sequence ID" value="EJW05187.1"/>
    <property type="molecule type" value="Genomic_DNA"/>
</dbReference>
<dbReference type="VEuPathDB" id="MicrosporidiaDB:EDEG_00719"/>
<dbReference type="InParanoid" id="J9DV68"/>
<sequence>MGAAGLIPRSVQKFGSSSRITKRFRKNNKRWVGIQGGSHEPPVTKAPTVVIFSGVLEELANFFGPHTNTVEEKAGMKSLPGRRENVLITSEACGRGLVDTPSACG</sequence>
<reference evidence="2" key="2">
    <citation type="submission" date="2015-07" db="EMBL/GenBank/DDBJ databases">
        <title>Contrasting host-pathogen interactions and genome evolution in two generalist and specialist microsporidian pathogens of mosquitoes.</title>
        <authorList>
            <consortium name="The Broad Institute Genomics Platform"/>
            <consortium name="The Broad Institute Genome Sequencing Center for Infectious Disease"/>
            <person name="Cuomo C.A."/>
            <person name="Sanscrainte N.D."/>
            <person name="Goldberg J.M."/>
            <person name="Heiman D."/>
            <person name="Young S."/>
            <person name="Zeng Q."/>
            <person name="Becnel J.J."/>
            <person name="Birren B.W."/>
        </authorList>
    </citation>
    <scope>NUCLEOTIDE SEQUENCE [LARGE SCALE GENOMIC DNA]</scope>
    <source>
        <strain evidence="2">USNM 41457</strain>
    </source>
</reference>
<keyword evidence="2" id="KW-1185">Reference proteome</keyword>
<gene>
    <name evidence="1" type="ORF">EDEG_00719</name>
</gene>
<evidence type="ECO:0000313" key="1">
    <source>
        <dbReference type="EMBL" id="EJW05187.1"/>
    </source>
</evidence>
<comment type="caution">
    <text evidence="1">The sequence shown here is derived from an EMBL/GenBank/DDBJ whole genome shotgun (WGS) entry which is preliminary data.</text>
</comment>
<dbReference type="AlphaFoldDB" id="J9DV68"/>